<keyword evidence="4" id="KW-0158">Chromosome</keyword>
<keyword evidence="10" id="KW-0234">DNA repair</keyword>
<dbReference type="Gene3D" id="3.40.50.300">
    <property type="entry name" value="P-loop containing nucleotide triphosphate hydrolases"/>
    <property type="match status" value="1"/>
</dbReference>
<dbReference type="InterPro" id="IPR027417">
    <property type="entry name" value="P-loop_NTPase"/>
</dbReference>
<dbReference type="GO" id="GO:0035861">
    <property type="term" value="C:site of double-strand break"/>
    <property type="evidence" value="ECO:0007669"/>
    <property type="project" value="TreeGrafter"/>
</dbReference>
<evidence type="ECO:0000313" key="13">
    <source>
        <dbReference type="EMBL" id="KAK7255916.1"/>
    </source>
</evidence>
<evidence type="ECO:0000256" key="8">
    <source>
        <dbReference type="ARBA" id="ARBA00023054"/>
    </source>
</evidence>
<sequence>MRGITHYNLRARLICWNGYPIPASILHNENFVVCTWNGNLIANLDFGQRGLGLCPPRAEEAALEEKLLGLQEEVNSAELDLKWLKGEETMLGNSVQNLKDEIRKIANKIQDHEKRYCGIFSNIRDLHQHQSNKIAVFGGDKVMNLLRIIERYHQRFKMPPIGPIGAHLTLLNGDKWALAVEHAIGLMLNSFIVTDYKDHHLLKQCAKEAHYDNLQIIIYDFSRPRLMIPQYMLPDTKHPSVLSLLQSDNHIVINVIVDHKAVERTVLVKDYETGKAVAYEQRIQNLKEVYMADGSKIFWRGSVQTHHPPLQWMRTGRLCSSFEDQIKDLEIEASDEQKAANDFKRNKREAEIKLEELDRNLNSVKRVRFNAEKCCTSKKLALEEAMLQHATEKSSAPLSSVDELIEEISVCSLLSMFYQEILLVLSNEVQKKINDDQDLLEDLQKRRHEAAGKADDLKTKFSKMHESTNGEIAALEKAEKELVEIERERDLAKKNKDHYDGVMKETVLPEIKDAEDCYLKLTEMREIFAVSRYSESIAGLRMLYEKKLHKVIRRQQVYKALRQKLELIGDEYRQRFNGHLRRKGISGLIRVDYEEKTLSIEVRMPHDASNRAVQDNRGLSGGERSFSTLCFALALHEMTETPFRAMDEIDIYMDPVTRKISLDTLVDFATAQGSQWIFITPHDTRYWFQE</sequence>
<dbReference type="PANTHER" id="PTHR19306">
    <property type="entry name" value="STRUCTURAL MAINTENANCE OF CHROMOSOMES 5,6 SMC5, SMC6"/>
    <property type="match status" value="1"/>
</dbReference>
<keyword evidence="11" id="KW-0539">Nucleus</keyword>
<keyword evidence="9" id="KW-0233">DNA recombination</keyword>
<evidence type="ECO:0000256" key="12">
    <source>
        <dbReference type="SAM" id="Coils"/>
    </source>
</evidence>
<evidence type="ECO:0000256" key="9">
    <source>
        <dbReference type="ARBA" id="ARBA00023172"/>
    </source>
</evidence>
<reference evidence="13 14" key="1">
    <citation type="submission" date="2024-01" db="EMBL/GenBank/DDBJ databases">
        <title>The genomes of 5 underutilized Papilionoideae crops provide insights into root nodulation and disease resistanc.</title>
        <authorList>
            <person name="Yuan L."/>
        </authorList>
    </citation>
    <scope>NUCLEOTIDE SEQUENCE [LARGE SCALE GENOMIC DNA]</scope>
    <source>
        <strain evidence="13">ZHUSHIDOU_FW_LH</strain>
        <tissue evidence="13">Leaf</tissue>
    </source>
</reference>
<feature type="coiled-coil region" evidence="12">
    <location>
        <begin position="60"/>
        <end position="115"/>
    </location>
</feature>
<evidence type="ECO:0000256" key="1">
    <source>
        <dbReference type="ARBA" id="ARBA00004123"/>
    </source>
</evidence>
<evidence type="ECO:0000256" key="11">
    <source>
        <dbReference type="ARBA" id="ARBA00023242"/>
    </source>
</evidence>
<evidence type="ECO:0000256" key="4">
    <source>
        <dbReference type="ARBA" id="ARBA00022454"/>
    </source>
</evidence>
<dbReference type="GO" id="GO:0000724">
    <property type="term" value="P:double-strand break repair via homologous recombination"/>
    <property type="evidence" value="ECO:0007669"/>
    <property type="project" value="TreeGrafter"/>
</dbReference>
<evidence type="ECO:0000256" key="7">
    <source>
        <dbReference type="ARBA" id="ARBA00022840"/>
    </source>
</evidence>
<gene>
    <name evidence="13" type="ORF">RIF29_29344</name>
</gene>
<dbReference type="GO" id="GO:0003697">
    <property type="term" value="F:single-stranded DNA binding"/>
    <property type="evidence" value="ECO:0007669"/>
    <property type="project" value="TreeGrafter"/>
</dbReference>
<dbReference type="SUPFAM" id="SSF75553">
    <property type="entry name" value="Smc hinge domain"/>
    <property type="match status" value="1"/>
</dbReference>
<proteinExistence type="inferred from homology"/>
<keyword evidence="7" id="KW-0067">ATP-binding</keyword>
<evidence type="ECO:0000256" key="5">
    <source>
        <dbReference type="ARBA" id="ARBA00022741"/>
    </source>
</evidence>
<dbReference type="PANTHER" id="PTHR19306:SF6">
    <property type="entry name" value="STRUCTURAL MAINTENANCE OF CHROMOSOMES PROTEIN 6"/>
    <property type="match status" value="1"/>
</dbReference>
<keyword evidence="14" id="KW-1185">Reference proteome</keyword>
<dbReference type="InterPro" id="IPR036277">
    <property type="entry name" value="SMC_hinge_sf"/>
</dbReference>
<keyword evidence="5" id="KW-0547">Nucleotide-binding</keyword>
<dbReference type="GO" id="GO:0005524">
    <property type="term" value="F:ATP binding"/>
    <property type="evidence" value="ECO:0007669"/>
    <property type="project" value="UniProtKB-KW"/>
</dbReference>
<keyword evidence="8 12" id="KW-0175">Coiled coil</keyword>
<dbReference type="Proteomes" id="UP001372338">
    <property type="component" value="Unassembled WGS sequence"/>
</dbReference>
<dbReference type="SUPFAM" id="SSF52540">
    <property type="entry name" value="P-loop containing nucleoside triphosphate hydrolases"/>
    <property type="match status" value="1"/>
</dbReference>
<dbReference type="GO" id="GO:0005634">
    <property type="term" value="C:nucleus"/>
    <property type="evidence" value="ECO:0007669"/>
    <property type="project" value="UniProtKB-SubCell"/>
</dbReference>
<dbReference type="GO" id="GO:0003684">
    <property type="term" value="F:damaged DNA binding"/>
    <property type="evidence" value="ECO:0007669"/>
    <property type="project" value="TreeGrafter"/>
</dbReference>
<dbReference type="GO" id="GO:0051276">
    <property type="term" value="P:chromosome organization"/>
    <property type="evidence" value="ECO:0007669"/>
    <property type="project" value="InterPro"/>
</dbReference>
<comment type="subcellular location">
    <subcellularLocation>
        <location evidence="2">Chromosome</location>
    </subcellularLocation>
    <subcellularLocation>
        <location evidence="1">Nucleus</location>
    </subcellularLocation>
</comment>
<dbReference type="EMBL" id="JAYWIO010000006">
    <property type="protein sequence ID" value="KAK7255916.1"/>
    <property type="molecule type" value="Genomic_DNA"/>
</dbReference>
<feature type="coiled-coil region" evidence="12">
    <location>
        <begin position="319"/>
        <end position="367"/>
    </location>
</feature>
<name>A0AAN9EGR4_CROPI</name>
<evidence type="ECO:0000256" key="3">
    <source>
        <dbReference type="ARBA" id="ARBA00006793"/>
    </source>
</evidence>
<evidence type="ECO:0000256" key="10">
    <source>
        <dbReference type="ARBA" id="ARBA00023204"/>
    </source>
</evidence>
<accession>A0AAN9EGR4</accession>
<organism evidence="13 14">
    <name type="scientific">Crotalaria pallida</name>
    <name type="common">Smooth rattlebox</name>
    <name type="synonym">Crotalaria striata</name>
    <dbReference type="NCBI Taxonomy" id="3830"/>
    <lineage>
        <taxon>Eukaryota</taxon>
        <taxon>Viridiplantae</taxon>
        <taxon>Streptophyta</taxon>
        <taxon>Embryophyta</taxon>
        <taxon>Tracheophyta</taxon>
        <taxon>Spermatophyta</taxon>
        <taxon>Magnoliopsida</taxon>
        <taxon>eudicotyledons</taxon>
        <taxon>Gunneridae</taxon>
        <taxon>Pentapetalae</taxon>
        <taxon>rosids</taxon>
        <taxon>fabids</taxon>
        <taxon>Fabales</taxon>
        <taxon>Fabaceae</taxon>
        <taxon>Papilionoideae</taxon>
        <taxon>50 kb inversion clade</taxon>
        <taxon>genistoids sensu lato</taxon>
        <taxon>core genistoids</taxon>
        <taxon>Crotalarieae</taxon>
        <taxon>Crotalaria</taxon>
    </lineage>
</organism>
<feature type="coiled-coil region" evidence="12">
    <location>
        <begin position="426"/>
        <end position="495"/>
    </location>
</feature>
<dbReference type="GO" id="GO:0030915">
    <property type="term" value="C:Smc5-Smc6 complex"/>
    <property type="evidence" value="ECO:0007669"/>
    <property type="project" value="TreeGrafter"/>
</dbReference>
<comment type="similarity">
    <text evidence="3">Belongs to the SMC family. SMC6 subfamily.</text>
</comment>
<protein>
    <recommendedName>
        <fullName evidence="15">RecF/RecN/SMC N-terminal domain-containing protein</fullName>
    </recommendedName>
</protein>
<evidence type="ECO:0008006" key="15">
    <source>
        <dbReference type="Google" id="ProtNLM"/>
    </source>
</evidence>
<evidence type="ECO:0000256" key="2">
    <source>
        <dbReference type="ARBA" id="ARBA00004286"/>
    </source>
</evidence>
<evidence type="ECO:0000313" key="14">
    <source>
        <dbReference type="Proteomes" id="UP001372338"/>
    </source>
</evidence>
<keyword evidence="6" id="KW-0227">DNA damage</keyword>
<evidence type="ECO:0000256" key="6">
    <source>
        <dbReference type="ARBA" id="ARBA00022763"/>
    </source>
</evidence>
<comment type="caution">
    <text evidence="13">The sequence shown here is derived from an EMBL/GenBank/DDBJ whole genome shotgun (WGS) entry which is preliminary data.</text>
</comment>
<dbReference type="AlphaFoldDB" id="A0AAN9EGR4"/>